<evidence type="ECO:0000256" key="4">
    <source>
        <dbReference type="ARBA" id="ARBA00022741"/>
    </source>
</evidence>
<evidence type="ECO:0000313" key="11">
    <source>
        <dbReference type="Proteomes" id="UP000673691"/>
    </source>
</evidence>
<dbReference type="GO" id="GO:0005737">
    <property type="term" value="C:cytoplasm"/>
    <property type="evidence" value="ECO:0007669"/>
    <property type="project" value="TreeGrafter"/>
</dbReference>
<feature type="region of interest" description="Disordered" evidence="7">
    <location>
        <begin position="239"/>
        <end position="263"/>
    </location>
</feature>
<feature type="compositionally biased region" description="Low complexity" evidence="7">
    <location>
        <begin position="160"/>
        <end position="192"/>
    </location>
</feature>
<dbReference type="PROSITE" id="PS50011">
    <property type="entry name" value="PROTEIN_KINASE_DOM"/>
    <property type="match status" value="1"/>
</dbReference>
<evidence type="ECO:0000259" key="9">
    <source>
        <dbReference type="PROSITE" id="PS50011"/>
    </source>
</evidence>
<dbReference type="InterPro" id="IPR050494">
    <property type="entry name" value="Ser_Thr_dual-spec_kinase"/>
</dbReference>
<sequence length="575" mass="60959">MSATAGRDTHAHHLSFWRPFALILFAISFGVDIGAAQAETPARYPARRPTGDGDGDDDDGDDDDERKDGDDEDEEGGPRGGRGRAGFVAPPSACSLGTPPDHRVQIRGHLAANAPRTDKPEVSARRQAFAPKEAPRVFSSLPVAHRRQARPPGGSGKAAGPGTPAAVMPSLHAEPSPAAHSGAAGSSAVGGVRAHLPRQPPPSAIPAPQHFQQPQLLDATCVPPGKRGVELAAHFVSSPAASAEPFREARHAPQRASRLPKSTAATPLRTSFRGAACDDVQPQEAAPARSLRPQSWRSQEVAGYVMPSGKPSAGLEPQRVWTAKSSEADATETTPLTVMAERRNCGPKTIDLTPLKSTAVWNQSCDGQCLASPPAPPVTSSATAAANLISSWSRSTAASVDQPPAYPVQSPSAMALSTAEIGCKQLIDLASKNVASLSIKERGALPSYPAARQPPSHYTKRCPSPPLPTEGIAVPPLSPQGMRFRDDRHAVLRGACFDDERGDFHIVIGDHLCFRSEVIETLGKGSFGQVVKVFDHATGLFQAVKIIRNRKRYHNQALIEVKVLDCVNSWVRMLA</sequence>
<name>A0A8H7ZVM4_9FUNG</name>
<protein>
    <recommendedName>
        <fullName evidence="9">Protein kinase domain-containing protein</fullName>
    </recommendedName>
</protein>
<comment type="caution">
    <text evidence="10">The sequence shown here is derived from an EMBL/GenBank/DDBJ whole genome shotgun (WGS) entry which is preliminary data.</text>
</comment>
<dbReference type="PANTHER" id="PTHR24058:SF22">
    <property type="entry name" value="DUAL SPECIFICITY TYROSINE-PHOSPHORYLATION-REGULATED KINASE 4"/>
    <property type="match status" value="1"/>
</dbReference>
<dbReference type="GO" id="GO:0004674">
    <property type="term" value="F:protein serine/threonine kinase activity"/>
    <property type="evidence" value="ECO:0007669"/>
    <property type="project" value="UniProtKB-KW"/>
</dbReference>
<evidence type="ECO:0000256" key="8">
    <source>
        <dbReference type="SAM" id="SignalP"/>
    </source>
</evidence>
<keyword evidence="8" id="KW-0732">Signal</keyword>
<evidence type="ECO:0000313" key="10">
    <source>
        <dbReference type="EMBL" id="KAG5460200.1"/>
    </source>
</evidence>
<feature type="region of interest" description="Disordered" evidence="7">
    <location>
        <begin position="38"/>
        <end position="209"/>
    </location>
</feature>
<evidence type="ECO:0000256" key="7">
    <source>
        <dbReference type="SAM" id="MobiDB-lite"/>
    </source>
</evidence>
<dbReference type="SUPFAM" id="SSF56112">
    <property type="entry name" value="Protein kinase-like (PK-like)"/>
    <property type="match status" value="1"/>
</dbReference>
<keyword evidence="6" id="KW-0067">ATP-binding</keyword>
<evidence type="ECO:0000256" key="5">
    <source>
        <dbReference type="ARBA" id="ARBA00022777"/>
    </source>
</evidence>
<organism evidence="10 11">
    <name type="scientific">Olpidium bornovanus</name>
    <dbReference type="NCBI Taxonomy" id="278681"/>
    <lineage>
        <taxon>Eukaryota</taxon>
        <taxon>Fungi</taxon>
        <taxon>Fungi incertae sedis</taxon>
        <taxon>Olpidiomycota</taxon>
        <taxon>Olpidiomycotina</taxon>
        <taxon>Olpidiomycetes</taxon>
        <taxon>Olpidiales</taxon>
        <taxon>Olpidiaceae</taxon>
        <taxon>Olpidium</taxon>
    </lineage>
</organism>
<evidence type="ECO:0000256" key="3">
    <source>
        <dbReference type="ARBA" id="ARBA00022679"/>
    </source>
</evidence>
<keyword evidence="2" id="KW-0723">Serine/threonine-protein kinase</keyword>
<evidence type="ECO:0000256" key="2">
    <source>
        <dbReference type="ARBA" id="ARBA00022527"/>
    </source>
</evidence>
<comment type="similarity">
    <text evidence="1">Belongs to the protein kinase superfamily. CMGC Ser/Thr protein kinase family. MNB/DYRK subfamily.</text>
</comment>
<reference evidence="10 11" key="1">
    <citation type="journal article" name="Sci. Rep.">
        <title>Genome-scale phylogenetic analyses confirm Olpidium as the closest living zoosporic fungus to the non-flagellated, terrestrial fungi.</title>
        <authorList>
            <person name="Chang Y."/>
            <person name="Rochon D."/>
            <person name="Sekimoto S."/>
            <person name="Wang Y."/>
            <person name="Chovatia M."/>
            <person name="Sandor L."/>
            <person name="Salamov A."/>
            <person name="Grigoriev I.V."/>
            <person name="Stajich J.E."/>
            <person name="Spatafora J.W."/>
        </authorList>
    </citation>
    <scope>NUCLEOTIDE SEQUENCE [LARGE SCALE GENOMIC DNA]</scope>
    <source>
        <strain evidence="10">S191</strain>
    </source>
</reference>
<feature type="signal peptide" evidence="8">
    <location>
        <begin position="1"/>
        <end position="38"/>
    </location>
</feature>
<feature type="domain" description="Protein kinase" evidence="9">
    <location>
        <begin position="516"/>
        <end position="575"/>
    </location>
</feature>
<keyword evidence="11" id="KW-1185">Reference proteome</keyword>
<dbReference type="GO" id="GO:0005856">
    <property type="term" value="C:cytoskeleton"/>
    <property type="evidence" value="ECO:0007669"/>
    <property type="project" value="TreeGrafter"/>
</dbReference>
<keyword evidence="3" id="KW-0808">Transferase</keyword>
<dbReference type="Proteomes" id="UP000673691">
    <property type="component" value="Unassembled WGS sequence"/>
</dbReference>
<evidence type="ECO:0000256" key="1">
    <source>
        <dbReference type="ARBA" id="ARBA00008867"/>
    </source>
</evidence>
<dbReference type="InterPro" id="IPR000719">
    <property type="entry name" value="Prot_kinase_dom"/>
</dbReference>
<feature type="compositionally biased region" description="Acidic residues" evidence="7">
    <location>
        <begin position="53"/>
        <end position="75"/>
    </location>
</feature>
<dbReference type="OrthoDB" id="2446311at2759"/>
<evidence type="ECO:0000256" key="6">
    <source>
        <dbReference type="ARBA" id="ARBA00022840"/>
    </source>
</evidence>
<dbReference type="EMBL" id="JAEFCI010005595">
    <property type="protein sequence ID" value="KAG5460200.1"/>
    <property type="molecule type" value="Genomic_DNA"/>
</dbReference>
<dbReference type="InterPro" id="IPR011009">
    <property type="entry name" value="Kinase-like_dom_sf"/>
</dbReference>
<feature type="chain" id="PRO_5034535357" description="Protein kinase domain-containing protein" evidence="8">
    <location>
        <begin position="39"/>
        <end position="575"/>
    </location>
</feature>
<keyword evidence="5" id="KW-0418">Kinase</keyword>
<accession>A0A8H7ZVM4</accession>
<proteinExistence type="inferred from homology"/>
<dbReference type="GO" id="GO:0005524">
    <property type="term" value="F:ATP binding"/>
    <property type="evidence" value="ECO:0007669"/>
    <property type="project" value="UniProtKB-KW"/>
</dbReference>
<dbReference type="AlphaFoldDB" id="A0A8H7ZVM4"/>
<dbReference type="Gene3D" id="3.30.200.20">
    <property type="entry name" value="Phosphorylase Kinase, domain 1"/>
    <property type="match status" value="1"/>
</dbReference>
<dbReference type="PANTHER" id="PTHR24058">
    <property type="entry name" value="DUAL SPECIFICITY PROTEIN KINASE"/>
    <property type="match status" value="1"/>
</dbReference>
<feature type="region of interest" description="Disordered" evidence="7">
    <location>
        <begin position="446"/>
        <end position="465"/>
    </location>
</feature>
<keyword evidence="4" id="KW-0547">Nucleotide-binding</keyword>
<gene>
    <name evidence="10" type="ORF">BJ554DRAFT_7783</name>
</gene>